<reference evidence="1" key="1">
    <citation type="journal article" date="2014" name="Int. J. Syst. Evol. Microbiol.">
        <title>Complete genome sequence of Corynebacterium casei LMG S-19264T (=DSM 44701T), isolated from a smear-ripened cheese.</title>
        <authorList>
            <consortium name="US DOE Joint Genome Institute (JGI-PGF)"/>
            <person name="Walter F."/>
            <person name="Albersmeier A."/>
            <person name="Kalinowski J."/>
            <person name="Ruckert C."/>
        </authorList>
    </citation>
    <scope>NUCLEOTIDE SEQUENCE</scope>
    <source>
        <strain evidence="1">CGMCC 1.15290</strain>
    </source>
</reference>
<dbReference type="EMBL" id="BMIB01000001">
    <property type="protein sequence ID" value="GGH62189.1"/>
    <property type="molecule type" value="Genomic_DNA"/>
</dbReference>
<dbReference type="Proteomes" id="UP000627292">
    <property type="component" value="Unassembled WGS sequence"/>
</dbReference>
<name>A0A917MST7_9BACT</name>
<keyword evidence="2" id="KW-1185">Reference proteome</keyword>
<evidence type="ECO:0000313" key="1">
    <source>
        <dbReference type="EMBL" id="GGH62189.1"/>
    </source>
</evidence>
<dbReference type="RefSeq" id="WP_188951052.1">
    <property type="nucleotide sequence ID" value="NZ_BMIB01000001.1"/>
</dbReference>
<protein>
    <submittedName>
        <fullName evidence="1">Uncharacterized protein</fullName>
    </submittedName>
</protein>
<evidence type="ECO:0000313" key="2">
    <source>
        <dbReference type="Proteomes" id="UP000627292"/>
    </source>
</evidence>
<organism evidence="1 2">
    <name type="scientific">Filimonas zeae</name>
    <dbReference type="NCBI Taxonomy" id="1737353"/>
    <lineage>
        <taxon>Bacteria</taxon>
        <taxon>Pseudomonadati</taxon>
        <taxon>Bacteroidota</taxon>
        <taxon>Chitinophagia</taxon>
        <taxon>Chitinophagales</taxon>
        <taxon>Chitinophagaceae</taxon>
        <taxon>Filimonas</taxon>
    </lineage>
</organism>
<comment type="caution">
    <text evidence="1">The sequence shown here is derived from an EMBL/GenBank/DDBJ whole genome shotgun (WGS) entry which is preliminary data.</text>
</comment>
<gene>
    <name evidence="1" type="ORF">GCM10011379_11920</name>
</gene>
<accession>A0A917MST7</accession>
<proteinExistence type="predicted"/>
<sequence>MAKVESLFNLNGKLGNHIFSTVKGKKVVRSVSSRPHVQPEASRKSGKDFGAASSAAALIRQGFKPLTQVYADNEYDDRLKRLANQVVLSGPERLKGARQFTDGNMALLKGLELNKHTAVSKLLPAAPVVTTVAGNSITIALPKLYTEKMFFGPEKAAAAVIQFRCCLLYFTEKRGLYVTAEDLIISLAKETFPGGSFSLPLEGADNCVILLAWGIHFTAKNDQRMINNRKYYAANLLEVVHLENGAIKVFEPEVSATTAVAAVNTVPQVQWTLDEE</sequence>
<reference evidence="1" key="2">
    <citation type="submission" date="2020-09" db="EMBL/GenBank/DDBJ databases">
        <authorList>
            <person name="Sun Q."/>
            <person name="Zhou Y."/>
        </authorList>
    </citation>
    <scope>NUCLEOTIDE SEQUENCE</scope>
    <source>
        <strain evidence="1">CGMCC 1.15290</strain>
    </source>
</reference>
<dbReference type="AlphaFoldDB" id="A0A917MST7"/>